<feature type="transmembrane region" description="Helical" evidence="1">
    <location>
        <begin position="6"/>
        <end position="24"/>
    </location>
</feature>
<dbReference type="EMBL" id="UINC01066699">
    <property type="protein sequence ID" value="SVB97670.1"/>
    <property type="molecule type" value="Genomic_DNA"/>
</dbReference>
<name>A0A382IDD3_9ZZZZ</name>
<keyword evidence="1" id="KW-1133">Transmembrane helix</keyword>
<organism evidence="2">
    <name type="scientific">marine metagenome</name>
    <dbReference type="NCBI Taxonomy" id="408172"/>
    <lineage>
        <taxon>unclassified sequences</taxon>
        <taxon>metagenomes</taxon>
        <taxon>ecological metagenomes</taxon>
    </lineage>
</organism>
<sequence length="85" mass="8875">MKQYTIGFITGACLIASAVMFMGAKNQHENLGDITVNSITVLSDGSGGYIKTYNSDGKQTSYLGTGGTGGFLETFDATGQSTSYL</sequence>
<proteinExistence type="predicted"/>
<accession>A0A382IDD3</accession>
<feature type="non-terminal residue" evidence="2">
    <location>
        <position position="85"/>
    </location>
</feature>
<protein>
    <submittedName>
        <fullName evidence="2">Uncharacterized protein</fullName>
    </submittedName>
</protein>
<evidence type="ECO:0000313" key="2">
    <source>
        <dbReference type="EMBL" id="SVB97670.1"/>
    </source>
</evidence>
<gene>
    <name evidence="2" type="ORF">METZ01_LOCUS250524</name>
</gene>
<keyword evidence="1" id="KW-0472">Membrane</keyword>
<keyword evidence="1" id="KW-0812">Transmembrane</keyword>
<evidence type="ECO:0000256" key="1">
    <source>
        <dbReference type="SAM" id="Phobius"/>
    </source>
</evidence>
<dbReference type="AlphaFoldDB" id="A0A382IDD3"/>
<reference evidence="2" key="1">
    <citation type="submission" date="2018-05" db="EMBL/GenBank/DDBJ databases">
        <authorList>
            <person name="Lanie J.A."/>
            <person name="Ng W.-L."/>
            <person name="Kazmierczak K.M."/>
            <person name="Andrzejewski T.M."/>
            <person name="Davidsen T.M."/>
            <person name="Wayne K.J."/>
            <person name="Tettelin H."/>
            <person name="Glass J.I."/>
            <person name="Rusch D."/>
            <person name="Podicherti R."/>
            <person name="Tsui H.-C.T."/>
            <person name="Winkler M.E."/>
        </authorList>
    </citation>
    <scope>NUCLEOTIDE SEQUENCE</scope>
</reference>